<keyword evidence="3" id="KW-1185">Reference proteome</keyword>
<comment type="caution">
    <text evidence="2">The sequence shown here is derived from an EMBL/GenBank/DDBJ whole genome shotgun (WGS) entry which is preliminary data.</text>
</comment>
<accession>A0A9X2JDN4</accession>
<reference evidence="2" key="1">
    <citation type="submission" date="2022-06" db="EMBL/GenBank/DDBJ databases">
        <title>Solitalea sp. MAHUQ-68 isolated from rhizospheric soil.</title>
        <authorList>
            <person name="Huq M.A."/>
        </authorList>
    </citation>
    <scope>NUCLEOTIDE SEQUENCE</scope>
    <source>
        <strain evidence="2">MAHUQ-68</strain>
    </source>
</reference>
<keyword evidence="2" id="KW-0808">Transferase</keyword>
<sequence length="199" mass="22941">MGPSATVTDFFSANKTFDSLYSKNVQQLSGKHWTPMLVAVKAANYLAETDGAKILDIGSGVGKFCLIGAKHFDKCSFYGVEQRKDLIAEAERVRNILKIKNVDFIHNDFAKLNFDDYQHFYFYNSFFENLVEEEDVLIDNHFSNSGLYERYTNALHKILKDRPSGTKLVTYQSTQHEIPADYQLIESHFNSKLNFWLKK</sequence>
<evidence type="ECO:0000259" key="1">
    <source>
        <dbReference type="Pfam" id="PF13847"/>
    </source>
</evidence>
<evidence type="ECO:0000313" key="2">
    <source>
        <dbReference type="EMBL" id="MCO4291551.1"/>
    </source>
</evidence>
<dbReference type="InterPro" id="IPR025714">
    <property type="entry name" value="Methyltranfer_dom"/>
</dbReference>
<dbReference type="InterPro" id="IPR029063">
    <property type="entry name" value="SAM-dependent_MTases_sf"/>
</dbReference>
<protein>
    <submittedName>
        <fullName evidence="2">Class I SAM-dependent methyltransferase</fullName>
    </submittedName>
</protein>
<evidence type="ECO:0000313" key="3">
    <source>
        <dbReference type="Proteomes" id="UP001155182"/>
    </source>
</evidence>
<dbReference type="Pfam" id="PF13847">
    <property type="entry name" value="Methyltransf_31"/>
    <property type="match status" value="1"/>
</dbReference>
<gene>
    <name evidence="2" type="ORF">NF867_01570</name>
</gene>
<dbReference type="RefSeq" id="WP_252585788.1">
    <property type="nucleotide sequence ID" value="NZ_JAMWYS010000006.1"/>
</dbReference>
<dbReference type="SUPFAM" id="SSF53335">
    <property type="entry name" value="S-adenosyl-L-methionine-dependent methyltransferases"/>
    <property type="match status" value="1"/>
</dbReference>
<name>A0A9X2JDN4_9SPHI</name>
<organism evidence="2 3">
    <name type="scientific">Solitalea agri</name>
    <dbReference type="NCBI Taxonomy" id="2953739"/>
    <lineage>
        <taxon>Bacteria</taxon>
        <taxon>Pseudomonadati</taxon>
        <taxon>Bacteroidota</taxon>
        <taxon>Sphingobacteriia</taxon>
        <taxon>Sphingobacteriales</taxon>
        <taxon>Sphingobacteriaceae</taxon>
        <taxon>Solitalea</taxon>
    </lineage>
</organism>
<dbReference type="Gene3D" id="3.40.50.150">
    <property type="entry name" value="Vaccinia Virus protein VP39"/>
    <property type="match status" value="1"/>
</dbReference>
<feature type="domain" description="Methyltransferase" evidence="1">
    <location>
        <begin position="49"/>
        <end position="139"/>
    </location>
</feature>
<dbReference type="AlphaFoldDB" id="A0A9X2JDN4"/>
<proteinExistence type="predicted"/>
<dbReference type="GO" id="GO:0032259">
    <property type="term" value="P:methylation"/>
    <property type="evidence" value="ECO:0007669"/>
    <property type="project" value="UniProtKB-KW"/>
</dbReference>
<dbReference type="Proteomes" id="UP001155182">
    <property type="component" value="Unassembled WGS sequence"/>
</dbReference>
<dbReference type="GO" id="GO:0008168">
    <property type="term" value="F:methyltransferase activity"/>
    <property type="evidence" value="ECO:0007669"/>
    <property type="project" value="UniProtKB-KW"/>
</dbReference>
<dbReference type="EMBL" id="JAMWYS010000006">
    <property type="protein sequence ID" value="MCO4291551.1"/>
    <property type="molecule type" value="Genomic_DNA"/>
</dbReference>
<dbReference type="CDD" id="cd02440">
    <property type="entry name" value="AdoMet_MTases"/>
    <property type="match status" value="1"/>
</dbReference>
<keyword evidence="2" id="KW-0489">Methyltransferase</keyword>